<dbReference type="InterPro" id="IPR051214">
    <property type="entry name" value="GH32_Enzymes"/>
</dbReference>
<dbReference type="NCBIfam" id="TIGR01322">
    <property type="entry name" value="scrB_fam"/>
    <property type="match status" value="1"/>
</dbReference>
<keyword evidence="5 8" id="KW-0378">Hydrolase</keyword>
<reference evidence="12 13" key="1">
    <citation type="submission" date="2021-05" db="EMBL/GenBank/DDBJ databases">
        <title>Novel Bacillus species.</title>
        <authorList>
            <person name="Liu G."/>
        </authorList>
    </citation>
    <scope>NUCLEOTIDE SEQUENCE [LARGE SCALE GENOMIC DNA]</scope>
    <source>
        <strain evidence="12 13">FJAT-49682</strain>
    </source>
</reference>
<dbReference type="EC" id="3.2.1.26" evidence="3 8"/>
<dbReference type="Gene3D" id="2.115.10.20">
    <property type="entry name" value="Glycosyl hydrolase domain, family 43"/>
    <property type="match status" value="1"/>
</dbReference>
<gene>
    <name evidence="12" type="ORF">KHA91_13615</name>
</gene>
<dbReference type="Pfam" id="PF00251">
    <property type="entry name" value="Glyco_hydro_32N"/>
    <property type="match status" value="1"/>
</dbReference>
<keyword evidence="13" id="KW-1185">Reference proteome</keyword>
<evidence type="ECO:0000256" key="4">
    <source>
        <dbReference type="ARBA" id="ARBA00019623"/>
    </source>
</evidence>
<evidence type="ECO:0000256" key="7">
    <source>
        <dbReference type="ARBA" id="ARBA00033367"/>
    </source>
</evidence>
<comment type="subcellular location">
    <subcellularLocation>
        <location evidence="9">Cytoplasm</location>
    </subcellularLocation>
</comment>
<dbReference type="Gene3D" id="2.60.120.560">
    <property type="entry name" value="Exo-inulinase, domain 1"/>
    <property type="match status" value="1"/>
</dbReference>
<dbReference type="AlphaFoldDB" id="A0A942UQM6"/>
<evidence type="ECO:0000313" key="13">
    <source>
        <dbReference type="Proteomes" id="UP000676456"/>
    </source>
</evidence>
<dbReference type="CDD" id="cd18623">
    <property type="entry name" value="GH32_ScrB-like"/>
    <property type="match status" value="1"/>
</dbReference>
<dbReference type="SUPFAM" id="SSF75005">
    <property type="entry name" value="Arabinanase/levansucrase/invertase"/>
    <property type="match status" value="1"/>
</dbReference>
<proteinExistence type="inferred from homology"/>
<dbReference type="InterPro" id="IPR013189">
    <property type="entry name" value="Glyco_hydro_32_C"/>
</dbReference>
<evidence type="ECO:0000256" key="3">
    <source>
        <dbReference type="ARBA" id="ARBA00012758"/>
    </source>
</evidence>
<dbReference type="SUPFAM" id="SSF49899">
    <property type="entry name" value="Concanavalin A-like lectins/glucanases"/>
    <property type="match status" value="1"/>
</dbReference>
<dbReference type="Pfam" id="PF08244">
    <property type="entry name" value="Glyco_hydro_32C"/>
    <property type="match status" value="1"/>
</dbReference>
<dbReference type="InterPro" id="IPR023296">
    <property type="entry name" value="Glyco_hydro_beta-prop_sf"/>
</dbReference>
<evidence type="ECO:0000313" key="12">
    <source>
        <dbReference type="EMBL" id="MBS4223787.1"/>
    </source>
</evidence>
<comment type="function">
    <text evidence="9">Enables the bacterium to metabolize sucrose as a sole carbon source.</text>
</comment>
<evidence type="ECO:0000259" key="10">
    <source>
        <dbReference type="Pfam" id="PF00251"/>
    </source>
</evidence>
<organism evidence="12 13">
    <name type="scientific">Lederbergia citrea</name>
    <dbReference type="NCBI Taxonomy" id="2833581"/>
    <lineage>
        <taxon>Bacteria</taxon>
        <taxon>Bacillati</taxon>
        <taxon>Bacillota</taxon>
        <taxon>Bacilli</taxon>
        <taxon>Bacillales</taxon>
        <taxon>Bacillaceae</taxon>
        <taxon>Lederbergia</taxon>
    </lineage>
</organism>
<evidence type="ECO:0000256" key="9">
    <source>
        <dbReference type="RuleBase" id="RU365015"/>
    </source>
</evidence>
<evidence type="ECO:0000256" key="5">
    <source>
        <dbReference type="ARBA" id="ARBA00022801"/>
    </source>
</evidence>
<evidence type="ECO:0000256" key="8">
    <source>
        <dbReference type="RuleBase" id="RU362110"/>
    </source>
</evidence>
<evidence type="ECO:0000256" key="2">
    <source>
        <dbReference type="ARBA" id="ARBA00009902"/>
    </source>
</evidence>
<dbReference type="RefSeq" id="WP_213098765.1">
    <property type="nucleotide sequence ID" value="NZ_JAGYPN010000002.1"/>
</dbReference>
<dbReference type="InterPro" id="IPR013148">
    <property type="entry name" value="Glyco_hydro_32_N"/>
</dbReference>
<dbReference type="PANTHER" id="PTHR43101">
    <property type="entry name" value="BETA-FRUCTOSIDASE"/>
    <property type="match status" value="1"/>
</dbReference>
<feature type="domain" description="Glycosyl hydrolase family 32 N-terminal" evidence="10">
    <location>
        <begin position="33"/>
        <end position="338"/>
    </location>
</feature>
<protein>
    <recommendedName>
        <fullName evidence="4 8">Sucrose-6-phosphate hydrolase</fullName>
        <ecNumber evidence="3 8">3.2.1.26</ecNumber>
    </recommendedName>
    <alternativeName>
        <fullName evidence="7 9">Invertase</fullName>
    </alternativeName>
</protein>
<dbReference type="InterPro" id="IPR013320">
    <property type="entry name" value="ConA-like_dom_sf"/>
</dbReference>
<sequence>MREKEGLLIQKAHNEVKKYQDKILNDPYRLNYHIMPPVGLLNDPNGLIQYQGVYHVFYQWNPFETAHGAKFWGHYSSKDMVHWQEEPIALAPSEWYEKNGCYSGSAVESDGKLYLFYTGNVKKEDGTRETYQCLAVSSDGIHFEKHGPILRLPERYTAHFRDPKVWKKGDSWYMIVGAQTLDEKGTAVLFTSVDLYHWNELGSIAGSGMNGMDDFGYMWECPDLIHLDGKDILLFSPQGLEPEGYLYNNLFQSGYFIGKLDYETLNFQHGSFTELDRGFDFYAPQTFTDELGRTILYGWMGMTDEKESYQPTISNNWVHALTIPRELELREGKIYQRPVEELKKLRKDKVEVKVDKMEGNHVQFDGVNGLSSELLLDLLKVKAGKFQISFRGEAHLSFDLDKKEISLQRRHLKTGALETRTCKISSVSKLHIFMDHSSLEIFINDGEEVFTARYFPNPKDETIIFHGEAEFRLTKWNLG</sequence>
<accession>A0A942UQM6</accession>
<comment type="caution">
    <text evidence="12">The sequence shown here is derived from an EMBL/GenBank/DDBJ whole genome shotgun (WGS) entry which is preliminary data.</text>
</comment>
<evidence type="ECO:0000259" key="11">
    <source>
        <dbReference type="Pfam" id="PF08244"/>
    </source>
</evidence>
<feature type="domain" description="Glycosyl hydrolase family 32 C-terminal" evidence="11">
    <location>
        <begin position="341"/>
        <end position="465"/>
    </location>
</feature>
<dbReference type="InterPro" id="IPR001362">
    <property type="entry name" value="Glyco_hydro_32"/>
</dbReference>
<dbReference type="GO" id="GO:0005975">
    <property type="term" value="P:carbohydrate metabolic process"/>
    <property type="evidence" value="ECO:0007669"/>
    <property type="project" value="InterPro"/>
</dbReference>
<dbReference type="InterPro" id="IPR006232">
    <property type="entry name" value="Suc6P_hydrolase"/>
</dbReference>
<comment type="catalytic activity">
    <reaction evidence="8">
        <text>Hydrolysis of terminal non-reducing beta-D-fructofuranoside residues in beta-D-fructofuranosides.</text>
        <dbReference type="EC" id="3.2.1.26"/>
    </reaction>
</comment>
<dbReference type="GO" id="GO:0004564">
    <property type="term" value="F:beta-fructofuranosidase activity"/>
    <property type="evidence" value="ECO:0007669"/>
    <property type="project" value="UniProtKB-EC"/>
</dbReference>
<keyword evidence="6 8" id="KW-0326">Glycosidase</keyword>
<dbReference type="PROSITE" id="PS00609">
    <property type="entry name" value="GLYCOSYL_HYDROL_F32"/>
    <property type="match status" value="1"/>
</dbReference>
<comment type="pathway">
    <text evidence="1 9">Glycan biosynthesis; sucrose metabolism.</text>
</comment>
<keyword evidence="9" id="KW-0963">Cytoplasm</keyword>
<name>A0A942UQM6_9BACI</name>
<dbReference type="EMBL" id="JAGYPN010000002">
    <property type="protein sequence ID" value="MBS4223787.1"/>
    <property type="molecule type" value="Genomic_DNA"/>
</dbReference>
<dbReference type="SMART" id="SM00640">
    <property type="entry name" value="Glyco_32"/>
    <property type="match status" value="1"/>
</dbReference>
<dbReference type="InterPro" id="IPR018053">
    <property type="entry name" value="Glyco_hydro_32_AS"/>
</dbReference>
<keyword evidence="9" id="KW-0119">Carbohydrate metabolism</keyword>
<dbReference type="GO" id="GO:0005737">
    <property type="term" value="C:cytoplasm"/>
    <property type="evidence" value="ECO:0007669"/>
    <property type="project" value="UniProtKB-SubCell"/>
</dbReference>
<dbReference type="PANTHER" id="PTHR43101:SF1">
    <property type="entry name" value="BETA-FRUCTOSIDASE"/>
    <property type="match status" value="1"/>
</dbReference>
<evidence type="ECO:0000256" key="6">
    <source>
        <dbReference type="ARBA" id="ARBA00023295"/>
    </source>
</evidence>
<evidence type="ECO:0000256" key="1">
    <source>
        <dbReference type="ARBA" id="ARBA00004914"/>
    </source>
</evidence>
<dbReference type="Proteomes" id="UP000676456">
    <property type="component" value="Unassembled WGS sequence"/>
</dbReference>
<comment type="similarity">
    <text evidence="2 8">Belongs to the glycosyl hydrolase 32 family.</text>
</comment>